<dbReference type="EC" id="2.7.11.1" evidence="1"/>
<feature type="domain" description="Protein kinase" evidence="6">
    <location>
        <begin position="43"/>
        <end position="329"/>
    </location>
</feature>
<dbReference type="InterPro" id="IPR017441">
    <property type="entry name" value="Protein_kinase_ATP_BS"/>
</dbReference>
<organism evidence="7 10">
    <name type="scientific">Adineta ricciae</name>
    <name type="common">Rotifer</name>
    <dbReference type="NCBI Taxonomy" id="249248"/>
    <lineage>
        <taxon>Eukaryota</taxon>
        <taxon>Metazoa</taxon>
        <taxon>Spiralia</taxon>
        <taxon>Gnathifera</taxon>
        <taxon>Rotifera</taxon>
        <taxon>Eurotatoria</taxon>
        <taxon>Bdelloidea</taxon>
        <taxon>Adinetida</taxon>
        <taxon>Adinetidae</taxon>
        <taxon>Adineta</taxon>
    </lineage>
</organism>
<dbReference type="PROSITE" id="PS00107">
    <property type="entry name" value="PROTEIN_KINASE_ATP"/>
    <property type="match status" value="1"/>
</dbReference>
<keyword evidence="9" id="KW-1185">Reference proteome</keyword>
<proteinExistence type="predicted"/>
<sequence length="569" mass="64209">MPPKRTANAASGGGRKKAAAALYELAEPFSSGTVLTDLCRKTWSIGQPIGQGGFGCIYECRSTSSKTPVYVVKVEPESNGPLFCEMHFYLQLGKKTLQDTFMKLNQLDHLGVPQLVAHGMHDSLTTKRRYRFLILPRYKQTLAAELQLTSTNVGHCLDDKRVQSIGKQLLDILEYIHSHGYVHADIKAENILMNDSEHIYLLDYGLTRKVSSQYEERAQRRHEGTLEFTSLDVHRGAMPSFRGDLEIMFYNMLHWLGAHLPWMTVTDGARVQQAKMTARSDPAGFIRSVFTTKSTVSSKMLDTLTQFFRECIQMNYTDKGDYQRLREIITGKTRQRRSSFGAVSSRKPLMDLENDDKDEDNDEEYNNKKEPEILKKRTSRRSTTTTTTTTAAAAVAATAAGTSMTRARSVSRNRDQRKSRNETRSPSPPIQILSARTPTLKTFDPIAVRSRNKPSRYHHDDEDDENDIDMSAILNPKLSSTRIERPTRSHAPMSTAQPQPPKVTNDYYNKTSHQNAHTTTQSKQPSASSNARTNTAPKSERQHSDIIEKVLAGIPLTDKEIRSVIHRSK</sequence>
<evidence type="ECO:0000256" key="2">
    <source>
        <dbReference type="ARBA" id="ARBA00022741"/>
    </source>
</evidence>
<dbReference type="InterPro" id="IPR008271">
    <property type="entry name" value="Ser/Thr_kinase_AS"/>
</dbReference>
<feature type="compositionally biased region" description="Basic and acidic residues" evidence="5">
    <location>
        <begin position="365"/>
        <end position="375"/>
    </location>
</feature>
<reference evidence="7" key="1">
    <citation type="submission" date="2021-02" db="EMBL/GenBank/DDBJ databases">
        <authorList>
            <person name="Nowell W R."/>
        </authorList>
    </citation>
    <scope>NUCLEOTIDE SEQUENCE</scope>
</reference>
<evidence type="ECO:0000313" key="7">
    <source>
        <dbReference type="EMBL" id="CAF0949231.1"/>
    </source>
</evidence>
<feature type="compositionally biased region" description="Low complexity" evidence="5">
    <location>
        <begin position="381"/>
        <end position="405"/>
    </location>
</feature>
<dbReference type="PROSITE" id="PS00108">
    <property type="entry name" value="PROTEIN_KINASE_ST"/>
    <property type="match status" value="1"/>
</dbReference>
<evidence type="ECO:0000313" key="9">
    <source>
        <dbReference type="Proteomes" id="UP000663828"/>
    </source>
</evidence>
<name>A0A814D5S9_ADIRI</name>
<gene>
    <name evidence="7" type="ORF">EDS130_LOCUS12245</name>
    <name evidence="8" type="ORF">XAT740_LOCUS50475</name>
</gene>
<dbReference type="PANTHER" id="PTHR11909">
    <property type="entry name" value="CASEIN KINASE-RELATED"/>
    <property type="match status" value="1"/>
</dbReference>
<evidence type="ECO:0000256" key="1">
    <source>
        <dbReference type="ARBA" id="ARBA00012513"/>
    </source>
</evidence>
<evidence type="ECO:0000259" key="6">
    <source>
        <dbReference type="PROSITE" id="PS50011"/>
    </source>
</evidence>
<dbReference type="Proteomes" id="UP000663852">
    <property type="component" value="Unassembled WGS sequence"/>
</dbReference>
<dbReference type="GO" id="GO:0004674">
    <property type="term" value="F:protein serine/threonine kinase activity"/>
    <property type="evidence" value="ECO:0007669"/>
    <property type="project" value="UniProtKB-EC"/>
</dbReference>
<comment type="caution">
    <text evidence="7">The sequence shown here is derived from an EMBL/GenBank/DDBJ whole genome shotgun (WGS) entry which is preliminary data.</text>
</comment>
<dbReference type="EMBL" id="CAJNOR010007758">
    <property type="protein sequence ID" value="CAF1622787.1"/>
    <property type="molecule type" value="Genomic_DNA"/>
</dbReference>
<dbReference type="SUPFAM" id="SSF56112">
    <property type="entry name" value="Protein kinase-like (PK-like)"/>
    <property type="match status" value="1"/>
</dbReference>
<dbReference type="AlphaFoldDB" id="A0A814D5S9"/>
<protein>
    <recommendedName>
        <fullName evidence="1">non-specific serine/threonine protein kinase</fullName>
        <ecNumber evidence="1">2.7.11.1</ecNumber>
    </recommendedName>
</protein>
<evidence type="ECO:0000256" key="3">
    <source>
        <dbReference type="ARBA" id="ARBA00022840"/>
    </source>
</evidence>
<accession>A0A814D5S9</accession>
<evidence type="ECO:0000313" key="8">
    <source>
        <dbReference type="EMBL" id="CAF1622787.1"/>
    </source>
</evidence>
<dbReference type="Pfam" id="PF00069">
    <property type="entry name" value="Pkinase"/>
    <property type="match status" value="1"/>
</dbReference>
<keyword evidence="3 4" id="KW-0067">ATP-binding</keyword>
<dbReference type="OrthoDB" id="2687620at2759"/>
<feature type="compositionally biased region" description="Polar residues" evidence="5">
    <location>
        <begin position="506"/>
        <end position="537"/>
    </location>
</feature>
<evidence type="ECO:0000313" key="10">
    <source>
        <dbReference type="Proteomes" id="UP000663852"/>
    </source>
</evidence>
<dbReference type="PROSITE" id="PS50011">
    <property type="entry name" value="PROTEIN_KINASE_DOM"/>
    <property type="match status" value="1"/>
</dbReference>
<keyword evidence="2 4" id="KW-0547">Nucleotide-binding</keyword>
<dbReference type="Gene3D" id="1.10.510.10">
    <property type="entry name" value="Transferase(Phosphotransferase) domain 1"/>
    <property type="match status" value="1"/>
</dbReference>
<feature type="compositionally biased region" description="Acidic residues" evidence="5">
    <location>
        <begin position="352"/>
        <end position="364"/>
    </location>
</feature>
<evidence type="ECO:0000256" key="4">
    <source>
        <dbReference type="PROSITE-ProRule" id="PRU10141"/>
    </source>
</evidence>
<dbReference type="EMBL" id="CAJNOJ010000046">
    <property type="protein sequence ID" value="CAF0949231.1"/>
    <property type="molecule type" value="Genomic_DNA"/>
</dbReference>
<evidence type="ECO:0000256" key="5">
    <source>
        <dbReference type="SAM" id="MobiDB-lite"/>
    </source>
</evidence>
<feature type="binding site" evidence="4">
    <location>
        <position position="73"/>
    </location>
    <ligand>
        <name>ATP</name>
        <dbReference type="ChEBI" id="CHEBI:30616"/>
    </ligand>
</feature>
<feature type="compositionally biased region" description="Basic and acidic residues" evidence="5">
    <location>
        <begin position="538"/>
        <end position="547"/>
    </location>
</feature>
<feature type="region of interest" description="Disordered" evidence="5">
    <location>
        <begin position="333"/>
        <end position="547"/>
    </location>
</feature>
<dbReference type="InterPro" id="IPR050235">
    <property type="entry name" value="CK1_Ser-Thr_kinase"/>
</dbReference>
<dbReference type="InterPro" id="IPR011009">
    <property type="entry name" value="Kinase-like_dom_sf"/>
</dbReference>
<dbReference type="SMART" id="SM00220">
    <property type="entry name" value="S_TKc"/>
    <property type="match status" value="1"/>
</dbReference>
<feature type="compositionally biased region" description="Basic and acidic residues" evidence="5">
    <location>
        <begin position="412"/>
        <end position="423"/>
    </location>
</feature>
<dbReference type="Proteomes" id="UP000663828">
    <property type="component" value="Unassembled WGS sequence"/>
</dbReference>
<dbReference type="InterPro" id="IPR000719">
    <property type="entry name" value="Prot_kinase_dom"/>
</dbReference>
<dbReference type="GO" id="GO:0005524">
    <property type="term" value="F:ATP binding"/>
    <property type="evidence" value="ECO:0007669"/>
    <property type="project" value="UniProtKB-UniRule"/>
</dbReference>